<dbReference type="GO" id="GO:0016853">
    <property type="term" value="F:isomerase activity"/>
    <property type="evidence" value="ECO:0007669"/>
    <property type="project" value="UniProtKB-KW"/>
</dbReference>
<dbReference type="NCBIfam" id="TIGR03086">
    <property type="entry name" value="TIGR03086 family metal-binding protein"/>
    <property type="match status" value="1"/>
</dbReference>
<dbReference type="SUPFAM" id="SSF109854">
    <property type="entry name" value="DinB/YfiT-like putative metalloenzymes"/>
    <property type="match status" value="1"/>
</dbReference>
<sequence length="184" mass="19907">MTSNQQTLDQFHTFTDRFTRVVDSIPAGGWTQPSPCAGWSTSDVLDHVLDSQRDFLSRHGLEVGEAPTGEPGDRWHAHVTAVRAALGDGEVLGTEFDSYFGPSTIGATLATFYGLDLVVHRWDLARAGGVETELRDDELDHVEACLDELGENIYSQGACAPAVEPPADATRAEAVIARTGRDPR</sequence>
<dbReference type="Gene3D" id="1.20.120.450">
    <property type="entry name" value="dinb family like domain"/>
    <property type="match status" value="1"/>
</dbReference>
<dbReference type="InterPro" id="IPR017517">
    <property type="entry name" value="Maleyloyr_isom"/>
</dbReference>
<keyword evidence="2" id="KW-0413">Isomerase</keyword>
<evidence type="ECO:0000313" key="2">
    <source>
        <dbReference type="EMBL" id="GAA1100629.1"/>
    </source>
</evidence>
<dbReference type="RefSeq" id="WP_343993579.1">
    <property type="nucleotide sequence ID" value="NZ_BAAALG010000007.1"/>
</dbReference>
<name>A0ABN1TSB0_9ACTN</name>
<dbReference type="NCBIfam" id="TIGR03083">
    <property type="entry name" value="maleylpyruvate isomerase family mycothiol-dependent enzyme"/>
    <property type="match status" value="1"/>
</dbReference>
<accession>A0ABN1TSB0</accession>
<dbReference type="EMBL" id="BAAALG010000007">
    <property type="protein sequence ID" value="GAA1100629.1"/>
    <property type="molecule type" value="Genomic_DNA"/>
</dbReference>
<feature type="domain" description="Mycothiol-dependent maleylpyruvate isomerase metal-binding" evidence="1">
    <location>
        <begin position="12"/>
        <end position="125"/>
    </location>
</feature>
<evidence type="ECO:0000313" key="3">
    <source>
        <dbReference type="Proteomes" id="UP001501581"/>
    </source>
</evidence>
<comment type="caution">
    <text evidence="2">The sequence shown here is derived from an EMBL/GenBank/DDBJ whole genome shotgun (WGS) entry which is preliminary data.</text>
</comment>
<dbReference type="InterPro" id="IPR017520">
    <property type="entry name" value="CHP03086"/>
</dbReference>
<reference evidence="2 3" key="1">
    <citation type="journal article" date="2019" name="Int. J. Syst. Evol. Microbiol.">
        <title>The Global Catalogue of Microorganisms (GCM) 10K type strain sequencing project: providing services to taxonomists for standard genome sequencing and annotation.</title>
        <authorList>
            <consortium name="The Broad Institute Genomics Platform"/>
            <consortium name="The Broad Institute Genome Sequencing Center for Infectious Disease"/>
            <person name="Wu L."/>
            <person name="Ma J."/>
        </authorList>
    </citation>
    <scope>NUCLEOTIDE SEQUENCE [LARGE SCALE GENOMIC DNA]</scope>
    <source>
        <strain evidence="2 3">JCM 13008</strain>
    </source>
</reference>
<protein>
    <submittedName>
        <fullName evidence="2">Maleylpyruvate isomerase family mycothiol-dependent enzyme</fullName>
    </submittedName>
</protein>
<dbReference type="Pfam" id="PF11716">
    <property type="entry name" value="MDMPI_N"/>
    <property type="match status" value="1"/>
</dbReference>
<dbReference type="InterPro" id="IPR034660">
    <property type="entry name" value="DinB/YfiT-like"/>
</dbReference>
<dbReference type="Proteomes" id="UP001501581">
    <property type="component" value="Unassembled WGS sequence"/>
</dbReference>
<proteinExistence type="predicted"/>
<keyword evidence="3" id="KW-1185">Reference proteome</keyword>
<organism evidence="2 3">
    <name type="scientific">Nocardioides dubius</name>
    <dbReference type="NCBI Taxonomy" id="317019"/>
    <lineage>
        <taxon>Bacteria</taxon>
        <taxon>Bacillati</taxon>
        <taxon>Actinomycetota</taxon>
        <taxon>Actinomycetes</taxon>
        <taxon>Propionibacteriales</taxon>
        <taxon>Nocardioidaceae</taxon>
        <taxon>Nocardioides</taxon>
    </lineage>
</organism>
<evidence type="ECO:0000259" key="1">
    <source>
        <dbReference type="Pfam" id="PF11716"/>
    </source>
</evidence>
<dbReference type="InterPro" id="IPR024344">
    <property type="entry name" value="MDMPI_metal-binding"/>
</dbReference>
<gene>
    <name evidence="2" type="ORF">GCM10009668_18250</name>
</gene>